<dbReference type="EMBL" id="JBHSSW010000066">
    <property type="protein sequence ID" value="MFC6200124.1"/>
    <property type="molecule type" value="Genomic_DNA"/>
</dbReference>
<proteinExistence type="predicted"/>
<dbReference type="Proteomes" id="UP001596303">
    <property type="component" value="Unassembled WGS sequence"/>
</dbReference>
<organism evidence="1 2">
    <name type="scientific">Ponticaulis profundi</name>
    <dbReference type="NCBI Taxonomy" id="2665222"/>
    <lineage>
        <taxon>Bacteria</taxon>
        <taxon>Pseudomonadati</taxon>
        <taxon>Pseudomonadota</taxon>
        <taxon>Alphaproteobacteria</taxon>
        <taxon>Hyphomonadales</taxon>
        <taxon>Hyphomonadaceae</taxon>
        <taxon>Ponticaulis</taxon>
    </lineage>
</organism>
<reference evidence="2" key="1">
    <citation type="journal article" date="2019" name="Int. J. Syst. Evol. Microbiol.">
        <title>The Global Catalogue of Microorganisms (GCM) 10K type strain sequencing project: providing services to taxonomists for standard genome sequencing and annotation.</title>
        <authorList>
            <consortium name="The Broad Institute Genomics Platform"/>
            <consortium name="The Broad Institute Genome Sequencing Center for Infectious Disease"/>
            <person name="Wu L."/>
            <person name="Ma J."/>
        </authorList>
    </citation>
    <scope>NUCLEOTIDE SEQUENCE [LARGE SCALE GENOMIC DNA]</scope>
    <source>
        <strain evidence="2">CGMCC-1.15741</strain>
    </source>
</reference>
<accession>A0ABW1SFG1</accession>
<evidence type="ECO:0000313" key="1">
    <source>
        <dbReference type="EMBL" id="MFC6200124.1"/>
    </source>
</evidence>
<evidence type="ECO:0000313" key="2">
    <source>
        <dbReference type="Proteomes" id="UP001596303"/>
    </source>
</evidence>
<keyword evidence="2" id="KW-1185">Reference proteome</keyword>
<dbReference type="InterPro" id="IPR036641">
    <property type="entry name" value="HPT_dom_sf"/>
</dbReference>
<protein>
    <recommendedName>
        <fullName evidence="3">HPt domain-containing protein</fullName>
    </recommendedName>
</protein>
<name>A0ABW1SFG1_9PROT</name>
<dbReference type="RefSeq" id="WP_377382090.1">
    <property type="nucleotide sequence ID" value="NZ_JBHSSW010000066.1"/>
</dbReference>
<evidence type="ECO:0008006" key="3">
    <source>
        <dbReference type="Google" id="ProtNLM"/>
    </source>
</evidence>
<comment type="caution">
    <text evidence="1">The sequence shown here is derived from an EMBL/GenBank/DDBJ whole genome shotgun (WGS) entry which is preliminary data.</text>
</comment>
<dbReference type="SUPFAM" id="SSF47226">
    <property type="entry name" value="Histidine-containing phosphotransfer domain, HPT domain"/>
    <property type="match status" value="1"/>
</dbReference>
<sequence length="162" mass="17891">MGKSKPIEIITPPNVLKAKLGGPLSLTSSEAIKRAERALENLSHEFDNWLDDEITRVENTWNAARDLSDRENQLTEVYGASHDLKGLATTYGYPLITRYANSLCRLLATDTSRAVAPANLIEAHVHACRTAMRQNIKSPDHPVGIALAHELETQTEEYADAV</sequence>
<gene>
    <name evidence="1" type="ORF">ACFQDM_18775</name>
</gene>